<proteinExistence type="predicted"/>
<accession>A0A0P9CHI4</accession>
<protein>
    <recommendedName>
        <fullName evidence="5">N-terminal domain-containing protein</fullName>
    </recommendedName>
</protein>
<dbReference type="OrthoDB" id="9803716at2"/>
<reference evidence="3 4" key="1">
    <citation type="submission" date="2015-09" db="EMBL/GenBank/DDBJ databases">
        <title>Draft genome sequence of Alicyclobacillus ferrooxydans DSM 22381.</title>
        <authorList>
            <person name="Hemp J."/>
        </authorList>
    </citation>
    <scope>NUCLEOTIDE SEQUENCE [LARGE SCALE GENOMIC DNA]</scope>
    <source>
        <strain evidence="3 4">TC-34</strain>
    </source>
</reference>
<dbReference type="AlphaFoldDB" id="A0A0P9CHI4"/>
<organism evidence="3 4">
    <name type="scientific">Alicyclobacillus ferrooxydans</name>
    <dbReference type="NCBI Taxonomy" id="471514"/>
    <lineage>
        <taxon>Bacteria</taxon>
        <taxon>Bacillati</taxon>
        <taxon>Bacillota</taxon>
        <taxon>Bacilli</taxon>
        <taxon>Bacillales</taxon>
        <taxon>Alicyclobacillaceae</taxon>
        <taxon>Alicyclobacillus</taxon>
    </lineage>
</organism>
<feature type="domain" description="IrrE N-terminal-like" evidence="1">
    <location>
        <begin position="165"/>
        <end position="229"/>
    </location>
</feature>
<evidence type="ECO:0008006" key="5">
    <source>
        <dbReference type="Google" id="ProtNLM"/>
    </source>
</evidence>
<dbReference type="InterPro" id="IPR013610">
    <property type="entry name" value="ArdC_N"/>
</dbReference>
<dbReference type="Pfam" id="PF08401">
    <property type="entry name" value="ArdcN"/>
    <property type="match status" value="1"/>
</dbReference>
<dbReference type="EMBL" id="LJCO01000012">
    <property type="protein sequence ID" value="KPV45212.1"/>
    <property type="molecule type" value="Genomic_DNA"/>
</dbReference>
<evidence type="ECO:0000313" key="3">
    <source>
        <dbReference type="EMBL" id="KPV45212.1"/>
    </source>
</evidence>
<comment type="caution">
    <text evidence="3">The sequence shown here is derived from an EMBL/GenBank/DDBJ whole genome shotgun (WGS) entry which is preliminary data.</text>
</comment>
<dbReference type="GO" id="GO:0003697">
    <property type="term" value="F:single-stranded DNA binding"/>
    <property type="evidence" value="ECO:0007669"/>
    <property type="project" value="InterPro"/>
</dbReference>
<sequence length="280" mass="31726">MNDKVKDALVRLEQGIESLLDTEQWKRYLMFQSRFHSYSFHNTLLIFIQKPDATMVAGFQQWKEMERFVRKGERGISILAPMFHTKIEDEAPPGVEETALGEEAKRKILYGFRPVYVWDVTQTDGEPIPTVDVPVIMDGHTGWYESLRQACPFPLCEVHEMESGALGSFNHRTRSIEIVETLPEAQKAKVLIHEWAHGLLHSLAARPERETRELEAESTAFVVASALGFDTADYSFGYIVGWRGEEAVQTLKACGTRIQKAADTILSTLQLEPSVKKEAV</sequence>
<keyword evidence="4" id="KW-1185">Reference proteome</keyword>
<dbReference type="InterPro" id="IPR010359">
    <property type="entry name" value="IrrE_HExxH"/>
</dbReference>
<dbReference type="Proteomes" id="UP000050482">
    <property type="component" value="Unassembled WGS sequence"/>
</dbReference>
<name>A0A0P9CHI4_9BACL</name>
<dbReference type="STRING" id="471514.AN477_03480"/>
<gene>
    <name evidence="3" type="ORF">AN477_03480</name>
</gene>
<dbReference type="RefSeq" id="WP_054967791.1">
    <property type="nucleotide sequence ID" value="NZ_LJCO01000012.1"/>
</dbReference>
<feature type="domain" description="N-terminal" evidence="2">
    <location>
        <begin position="25"/>
        <end position="117"/>
    </location>
</feature>
<evidence type="ECO:0000313" key="4">
    <source>
        <dbReference type="Proteomes" id="UP000050482"/>
    </source>
</evidence>
<evidence type="ECO:0000259" key="2">
    <source>
        <dbReference type="Pfam" id="PF08401"/>
    </source>
</evidence>
<dbReference type="PATRIC" id="fig|471514.4.peg.3317"/>
<dbReference type="Pfam" id="PF06114">
    <property type="entry name" value="Peptidase_M78"/>
    <property type="match status" value="1"/>
</dbReference>
<evidence type="ECO:0000259" key="1">
    <source>
        <dbReference type="Pfam" id="PF06114"/>
    </source>
</evidence>